<sequence>MSGVVCAEEDEEEKLRALFEACDADGDGFVSGLDLERVWDALRMEEVCEWSLSELRDELGLMKPDSKISFSEFLKIDLTGKAYDEAQLQSSDNSLVFRTTPGLVEDVLPLALVRRSNSRLRLPSFGEYIRWGPQKCTALLTCIDLASGAFGLGYEGCSFPCDFVNMKKQNVRTLALIVCTFTYLLVGAAIFDVLESDNERKEREALQEMESMIFKKYNITKEDYAFMELVVLQTVPHRAGQQWKFAGAFYYATTVLTTIGYGHSTPNTVAGKLFTMFYATIGIPLGLVMFQSIGERLNKCSSMIIKQIKKMTKKAQIQATEMNLISVVITLSILIIVAGAAVFSRYEDWSYFDSTYYCFVTLTTIGFGDYVALQNNDALASQPEYVAFSLIFILFGLTVVAASVNLLVLRFVTMNTVDERKDELEALQAAQGAVRLEGDVITTNGSIISGHFGPRGAGAMDRRILSSLSLSDIGSICNDCGALRPFCWPKKTTKPPHLRYGRHHLHNFGHVKSSFLSAPRASQIRLKTFQITQEEDAYDNRDQFEDDQPPTRGRPRIDSEEHSYYDEGYYAPLPDDFCASESKRVSI</sequence>
<dbReference type="InterPro" id="IPR013099">
    <property type="entry name" value="K_chnl_dom"/>
</dbReference>
<dbReference type="GO" id="GO:0005509">
    <property type="term" value="F:calcium ion binding"/>
    <property type="evidence" value="ECO:0007669"/>
    <property type="project" value="InterPro"/>
</dbReference>
<dbReference type="InterPro" id="IPR018247">
    <property type="entry name" value="EF_Hand_1_Ca_BS"/>
</dbReference>
<keyword evidence="6" id="KW-0631">Potassium channel</keyword>
<dbReference type="InterPro" id="IPR003092">
    <property type="entry name" value="2pore_dom_K_chnl_TASK"/>
</dbReference>
<feature type="region of interest" description="Disordered" evidence="13">
    <location>
        <begin position="535"/>
        <end position="562"/>
    </location>
</feature>
<dbReference type="SUPFAM" id="SSF47473">
    <property type="entry name" value="EF-hand"/>
    <property type="match status" value="1"/>
</dbReference>
<evidence type="ECO:0000256" key="13">
    <source>
        <dbReference type="SAM" id="MobiDB-lite"/>
    </source>
</evidence>
<dbReference type="InterPro" id="IPR003280">
    <property type="entry name" value="2pore_dom_K_chnl"/>
</dbReference>
<dbReference type="Gene3D" id="1.10.238.10">
    <property type="entry name" value="EF-hand"/>
    <property type="match status" value="1"/>
</dbReference>
<keyword evidence="12" id="KW-0407">Ion channel</keyword>
<feature type="transmembrane region" description="Helical" evidence="14">
    <location>
        <begin position="276"/>
        <end position="298"/>
    </location>
</feature>
<dbReference type="GO" id="GO:0005737">
    <property type="term" value="C:cytoplasm"/>
    <property type="evidence" value="ECO:0007669"/>
    <property type="project" value="UniProtKB-ARBA"/>
</dbReference>
<evidence type="ECO:0000256" key="2">
    <source>
        <dbReference type="ARBA" id="ARBA00006666"/>
    </source>
</evidence>
<dbReference type="GO" id="GO:0030322">
    <property type="term" value="P:stabilization of membrane potential"/>
    <property type="evidence" value="ECO:0007669"/>
    <property type="project" value="TreeGrafter"/>
</dbReference>
<keyword evidence="3" id="KW-0813">Transport</keyword>
<comment type="similarity">
    <text evidence="2">Belongs to the two pore domain potassium channel (TC 1.A.1.8) family.</text>
</comment>
<accession>A0A7R9G9A0</accession>
<feature type="transmembrane region" description="Helical" evidence="14">
    <location>
        <begin position="174"/>
        <end position="194"/>
    </location>
</feature>
<evidence type="ECO:0000256" key="7">
    <source>
        <dbReference type="ARBA" id="ARBA00022837"/>
    </source>
</evidence>
<dbReference type="EMBL" id="OA882219">
    <property type="protein sequence ID" value="CAD7273865.1"/>
    <property type="molecule type" value="Genomic_DNA"/>
</dbReference>
<dbReference type="AlphaFoldDB" id="A0A7R9G9A0"/>
<proteinExistence type="inferred from homology"/>
<keyword evidence="17" id="KW-1185">Reference proteome</keyword>
<dbReference type="InterPro" id="IPR002048">
    <property type="entry name" value="EF_hand_dom"/>
</dbReference>
<dbReference type="GO" id="GO:0022841">
    <property type="term" value="F:potassium ion leak channel activity"/>
    <property type="evidence" value="ECO:0007669"/>
    <property type="project" value="TreeGrafter"/>
</dbReference>
<evidence type="ECO:0000256" key="3">
    <source>
        <dbReference type="ARBA" id="ARBA00022448"/>
    </source>
</evidence>
<evidence type="ECO:0000256" key="11">
    <source>
        <dbReference type="ARBA" id="ARBA00023136"/>
    </source>
</evidence>
<dbReference type="InterPro" id="IPR011992">
    <property type="entry name" value="EF-hand-dom_pair"/>
</dbReference>
<dbReference type="SUPFAM" id="SSF81324">
    <property type="entry name" value="Voltage-gated potassium channels"/>
    <property type="match status" value="2"/>
</dbReference>
<comment type="subcellular location">
    <subcellularLocation>
        <location evidence="1">Membrane</location>
        <topology evidence="1">Multi-pass membrane protein</topology>
    </subcellularLocation>
</comment>
<protein>
    <recommendedName>
        <fullName evidence="15">EF-hand domain-containing protein</fullName>
    </recommendedName>
</protein>
<dbReference type="PANTHER" id="PTHR11003">
    <property type="entry name" value="POTASSIUM CHANNEL, SUBFAMILY K"/>
    <property type="match status" value="1"/>
</dbReference>
<keyword evidence="4" id="KW-0633">Potassium transport</keyword>
<evidence type="ECO:0000256" key="5">
    <source>
        <dbReference type="ARBA" id="ARBA00022692"/>
    </source>
</evidence>
<dbReference type="PRINTS" id="PR01095">
    <property type="entry name" value="TASKCHANNEL"/>
</dbReference>
<evidence type="ECO:0000256" key="14">
    <source>
        <dbReference type="SAM" id="Phobius"/>
    </source>
</evidence>
<evidence type="ECO:0000256" key="9">
    <source>
        <dbReference type="ARBA" id="ARBA00022989"/>
    </source>
</evidence>
<keyword evidence="11 14" id="KW-0472">Membrane</keyword>
<dbReference type="PROSITE" id="PS00018">
    <property type="entry name" value="EF_HAND_1"/>
    <property type="match status" value="1"/>
</dbReference>
<evidence type="ECO:0000256" key="4">
    <source>
        <dbReference type="ARBA" id="ARBA00022538"/>
    </source>
</evidence>
<keyword evidence="10" id="KW-0406">Ion transport</keyword>
<dbReference type="GO" id="GO:0015271">
    <property type="term" value="F:outward rectifier potassium channel activity"/>
    <property type="evidence" value="ECO:0007669"/>
    <property type="project" value="TreeGrafter"/>
</dbReference>
<feature type="transmembrane region" description="Helical" evidence="14">
    <location>
        <begin position="354"/>
        <end position="373"/>
    </location>
</feature>
<keyword evidence="9 14" id="KW-1133">Transmembrane helix</keyword>
<dbReference type="EMBL" id="CAJPEX010000182">
    <property type="protein sequence ID" value="CAG0914017.1"/>
    <property type="molecule type" value="Genomic_DNA"/>
</dbReference>
<feature type="transmembrane region" description="Helical" evidence="14">
    <location>
        <begin position="319"/>
        <end position="342"/>
    </location>
</feature>
<dbReference type="Gene3D" id="1.10.287.70">
    <property type="match status" value="1"/>
</dbReference>
<gene>
    <name evidence="16" type="ORF">NMOB1V02_LOCUS1734</name>
</gene>
<evidence type="ECO:0000256" key="8">
    <source>
        <dbReference type="ARBA" id="ARBA00022958"/>
    </source>
</evidence>
<evidence type="ECO:0000256" key="10">
    <source>
        <dbReference type="ARBA" id="ARBA00023065"/>
    </source>
</evidence>
<evidence type="ECO:0000256" key="1">
    <source>
        <dbReference type="ARBA" id="ARBA00004141"/>
    </source>
</evidence>
<evidence type="ECO:0000256" key="6">
    <source>
        <dbReference type="ARBA" id="ARBA00022826"/>
    </source>
</evidence>
<evidence type="ECO:0000259" key="15">
    <source>
        <dbReference type="PROSITE" id="PS50222"/>
    </source>
</evidence>
<name>A0A7R9G9A0_9CRUS</name>
<dbReference type="OrthoDB" id="297496at2759"/>
<evidence type="ECO:0000313" key="16">
    <source>
        <dbReference type="EMBL" id="CAD7273865.1"/>
    </source>
</evidence>
<evidence type="ECO:0000256" key="12">
    <source>
        <dbReference type="ARBA" id="ARBA00023303"/>
    </source>
</evidence>
<dbReference type="GO" id="GO:0005886">
    <property type="term" value="C:plasma membrane"/>
    <property type="evidence" value="ECO:0007669"/>
    <property type="project" value="TreeGrafter"/>
</dbReference>
<reference evidence="16" key="1">
    <citation type="submission" date="2020-11" db="EMBL/GenBank/DDBJ databases">
        <authorList>
            <person name="Tran Van P."/>
        </authorList>
    </citation>
    <scope>NUCLEOTIDE SEQUENCE</scope>
</reference>
<dbReference type="PRINTS" id="PR01333">
    <property type="entry name" value="2POREKCHANEL"/>
</dbReference>
<keyword evidence="5 14" id="KW-0812">Transmembrane</keyword>
<keyword evidence="7" id="KW-0106">Calcium</keyword>
<feature type="domain" description="EF-hand" evidence="15">
    <location>
        <begin position="10"/>
        <end position="45"/>
    </location>
</feature>
<organism evidence="16">
    <name type="scientific">Notodromas monacha</name>
    <dbReference type="NCBI Taxonomy" id="399045"/>
    <lineage>
        <taxon>Eukaryota</taxon>
        <taxon>Metazoa</taxon>
        <taxon>Ecdysozoa</taxon>
        <taxon>Arthropoda</taxon>
        <taxon>Crustacea</taxon>
        <taxon>Oligostraca</taxon>
        <taxon>Ostracoda</taxon>
        <taxon>Podocopa</taxon>
        <taxon>Podocopida</taxon>
        <taxon>Cypridocopina</taxon>
        <taxon>Cypridoidea</taxon>
        <taxon>Cyprididae</taxon>
        <taxon>Notodromas</taxon>
    </lineage>
</organism>
<evidence type="ECO:0000313" key="17">
    <source>
        <dbReference type="Proteomes" id="UP000678499"/>
    </source>
</evidence>
<dbReference type="PROSITE" id="PS50222">
    <property type="entry name" value="EF_HAND_2"/>
    <property type="match status" value="1"/>
</dbReference>
<feature type="transmembrane region" description="Helical" evidence="14">
    <location>
        <begin position="385"/>
        <end position="412"/>
    </location>
</feature>
<dbReference type="Pfam" id="PF07885">
    <property type="entry name" value="Ion_trans_2"/>
    <property type="match status" value="2"/>
</dbReference>
<dbReference type="PANTHER" id="PTHR11003:SF326">
    <property type="entry name" value="ACID-SENSITIVE TWO PORE DOMAIN K+ CHANNEL DTASK-6"/>
    <property type="match status" value="1"/>
</dbReference>
<dbReference type="Proteomes" id="UP000678499">
    <property type="component" value="Unassembled WGS sequence"/>
</dbReference>
<dbReference type="FunFam" id="1.10.287.70:FF:000090">
    <property type="entry name" value="two pore potassium channel protein sup-9"/>
    <property type="match status" value="1"/>
</dbReference>
<keyword evidence="8" id="KW-0630">Potassium</keyword>